<evidence type="ECO:0000256" key="5">
    <source>
        <dbReference type="ARBA" id="ARBA00023136"/>
    </source>
</evidence>
<evidence type="ECO:0000313" key="10">
    <source>
        <dbReference type="RefSeq" id="XP_035825310.1"/>
    </source>
</evidence>
<keyword evidence="4 6" id="KW-1133">Transmembrane helix</keyword>
<dbReference type="InterPro" id="IPR009790">
    <property type="entry name" value="TMEM106"/>
</dbReference>
<name>A0ABM1VSB8_APLCA</name>
<dbReference type="Pfam" id="PF07092">
    <property type="entry name" value="TMEM106"/>
    <property type="match status" value="1"/>
</dbReference>
<dbReference type="GeneID" id="101848328"/>
<comment type="similarity">
    <text evidence="2">Belongs to the TMEM106 family.</text>
</comment>
<keyword evidence="9" id="KW-1185">Reference proteome</keyword>
<evidence type="ECO:0000256" key="2">
    <source>
        <dbReference type="ARBA" id="ARBA00008111"/>
    </source>
</evidence>
<protein>
    <submittedName>
        <fullName evidence="10">Transmembrane protein 106B</fullName>
    </submittedName>
</protein>
<organism evidence="9 10">
    <name type="scientific">Aplysia californica</name>
    <name type="common">California sea hare</name>
    <dbReference type="NCBI Taxonomy" id="6500"/>
    <lineage>
        <taxon>Eukaryota</taxon>
        <taxon>Metazoa</taxon>
        <taxon>Spiralia</taxon>
        <taxon>Lophotrochozoa</taxon>
        <taxon>Mollusca</taxon>
        <taxon>Gastropoda</taxon>
        <taxon>Heterobranchia</taxon>
        <taxon>Euthyneura</taxon>
        <taxon>Tectipleura</taxon>
        <taxon>Aplysiida</taxon>
        <taxon>Aplysioidea</taxon>
        <taxon>Aplysiidae</taxon>
        <taxon>Aplysia</taxon>
    </lineage>
</organism>
<accession>A0ABM1VSB8</accession>
<dbReference type="InterPro" id="IPR048509">
    <property type="entry name" value="TMEM106_C"/>
</dbReference>
<feature type="transmembrane region" description="Helical" evidence="6">
    <location>
        <begin position="98"/>
        <end position="121"/>
    </location>
</feature>
<dbReference type="Pfam" id="PF21002">
    <property type="entry name" value="TMEM106_N"/>
    <property type="match status" value="1"/>
</dbReference>
<feature type="domain" description="Transmembrane protein 106 C-terminal" evidence="7">
    <location>
        <begin position="134"/>
        <end position="266"/>
    </location>
</feature>
<evidence type="ECO:0000256" key="6">
    <source>
        <dbReference type="SAM" id="Phobius"/>
    </source>
</evidence>
<evidence type="ECO:0000259" key="7">
    <source>
        <dbReference type="Pfam" id="PF07092"/>
    </source>
</evidence>
<sequence length="280" mass="30574">MSVSSETGQRSGSRLASSEVEVEYIQSAERCLMSTPLLSGARSPIASDGGQFGSLNRETGDLVPCPSCRGQGQVPKAFQSELVALIPMKDKRLKPRRTVMYVVIAVIICAIVAGLLVFFLMPRDITLSSSSPFLLSHHVNINSTANTVTLDVVHQFNLSNCNFVQVTVTGVSLTARYFQSALGNATAYVDNPLEIELKSDATLSVPVQIKLQDAQGTTFVKRCKAPYKWEYEFYLFFSVTVNYTLLTQSNQALLTTFQQTSCKPTTTSMDIQGMASLPTT</sequence>
<dbReference type="InterPro" id="IPR048511">
    <property type="entry name" value="TMEM106_N"/>
</dbReference>
<evidence type="ECO:0000313" key="9">
    <source>
        <dbReference type="Proteomes" id="UP000694888"/>
    </source>
</evidence>
<evidence type="ECO:0000256" key="3">
    <source>
        <dbReference type="ARBA" id="ARBA00022692"/>
    </source>
</evidence>
<reference evidence="10" key="1">
    <citation type="submission" date="2025-08" db="UniProtKB">
        <authorList>
            <consortium name="RefSeq"/>
        </authorList>
    </citation>
    <scope>IDENTIFICATION</scope>
</reference>
<evidence type="ECO:0000256" key="1">
    <source>
        <dbReference type="ARBA" id="ARBA00004308"/>
    </source>
</evidence>
<keyword evidence="5 6" id="KW-0472">Membrane</keyword>
<evidence type="ECO:0000259" key="8">
    <source>
        <dbReference type="Pfam" id="PF21002"/>
    </source>
</evidence>
<keyword evidence="3 6" id="KW-0812">Transmembrane</keyword>
<comment type="subcellular location">
    <subcellularLocation>
        <location evidence="1">Endomembrane system</location>
    </subcellularLocation>
</comment>
<evidence type="ECO:0000256" key="4">
    <source>
        <dbReference type="ARBA" id="ARBA00022989"/>
    </source>
</evidence>
<proteinExistence type="inferred from homology"/>
<dbReference type="RefSeq" id="XP_035825310.1">
    <property type="nucleotide sequence ID" value="XM_035969417.1"/>
</dbReference>
<dbReference type="Proteomes" id="UP000694888">
    <property type="component" value="Unplaced"/>
</dbReference>
<dbReference type="PANTHER" id="PTHR28556">
    <property type="entry name" value="TRANSMEMBRANE PROTEIN 106B"/>
    <property type="match status" value="1"/>
</dbReference>
<feature type="domain" description="Transmembrane protein 106 N-terminal" evidence="8">
    <location>
        <begin position="46"/>
        <end position="98"/>
    </location>
</feature>
<gene>
    <name evidence="10" type="primary">LOC101848328</name>
</gene>
<dbReference type="PANTHER" id="PTHR28556:SF4">
    <property type="entry name" value="TRANSMEMBRANE PROTEIN 106A"/>
    <property type="match status" value="1"/>
</dbReference>